<feature type="compositionally biased region" description="Basic and acidic residues" evidence="1">
    <location>
        <begin position="80"/>
        <end position="91"/>
    </location>
</feature>
<reference evidence="2 3" key="1">
    <citation type="submission" date="2019-02" db="EMBL/GenBank/DDBJ databases">
        <title>Genomic Encyclopedia of Type Strains, Phase IV (KMG-IV): sequencing the most valuable type-strain genomes for metagenomic binning, comparative biology and taxonomic classification.</title>
        <authorList>
            <person name="Goeker M."/>
        </authorList>
    </citation>
    <scope>NUCLEOTIDE SEQUENCE [LARGE SCALE GENOMIC DNA]</scope>
    <source>
        <strain evidence="2 3">DSM 23814</strain>
    </source>
</reference>
<evidence type="ECO:0000313" key="3">
    <source>
        <dbReference type="Proteomes" id="UP000293398"/>
    </source>
</evidence>
<dbReference type="EMBL" id="SHKO01000004">
    <property type="protein sequence ID" value="RZT92265.1"/>
    <property type="molecule type" value="Genomic_DNA"/>
</dbReference>
<gene>
    <name evidence="2" type="ORF">EV681_4177</name>
</gene>
<dbReference type="RefSeq" id="WP_130305024.1">
    <property type="nucleotide sequence ID" value="NZ_SHKO01000004.1"/>
</dbReference>
<feature type="region of interest" description="Disordered" evidence="1">
    <location>
        <begin position="80"/>
        <end position="109"/>
    </location>
</feature>
<comment type="caution">
    <text evidence="2">The sequence shown here is derived from an EMBL/GenBank/DDBJ whole genome shotgun (WGS) entry which is preliminary data.</text>
</comment>
<dbReference type="AlphaFoldDB" id="A0A4Q7V7C4"/>
<dbReference type="Proteomes" id="UP000293398">
    <property type="component" value="Unassembled WGS sequence"/>
</dbReference>
<proteinExistence type="predicted"/>
<keyword evidence="3" id="KW-1185">Reference proteome</keyword>
<name>A0A4Q7V7C4_9BURK</name>
<protein>
    <submittedName>
        <fullName evidence="2">Uncharacterized protein</fullName>
    </submittedName>
</protein>
<evidence type="ECO:0000256" key="1">
    <source>
        <dbReference type="SAM" id="MobiDB-lite"/>
    </source>
</evidence>
<sequence>MNFFQWANQQLTRSPNLFVGRYRNGPQYTMPSVQGDIFKFYLNSGGTVTVYESAFEADHFALDTAFLELCEQNKSQHFKINDEGTSLDKRPHGSVRTMSSCDRQTHELG</sequence>
<organism evidence="2 3">
    <name type="scientific">Advenella incenata</name>
    <dbReference type="NCBI Taxonomy" id="267800"/>
    <lineage>
        <taxon>Bacteria</taxon>
        <taxon>Pseudomonadati</taxon>
        <taxon>Pseudomonadota</taxon>
        <taxon>Betaproteobacteria</taxon>
        <taxon>Burkholderiales</taxon>
        <taxon>Alcaligenaceae</taxon>
    </lineage>
</organism>
<accession>A0A4Q7V7C4</accession>
<evidence type="ECO:0000313" key="2">
    <source>
        <dbReference type="EMBL" id="RZT92265.1"/>
    </source>
</evidence>